<dbReference type="RefSeq" id="WP_011633292.1">
    <property type="nucleotide sequence ID" value="NZ_QICQ01000001.1"/>
</dbReference>
<dbReference type="Pfam" id="PF00483">
    <property type="entry name" value="NTP_transferase"/>
    <property type="match status" value="1"/>
</dbReference>
<evidence type="ECO:0000313" key="3">
    <source>
        <dbReference type="Proteomes" id="UP000247780"/>
    </source>
</evidence>
<organism evidence="2 3">
    <name type="scientific">Nitrosomonas eutropha</name>
    <dbReference type="NCBI Taxonomy" id="916"/>
    <lineage>
        <taxon>Bacteria</taxon>
        <taxon>Pseudomonadati</taxon>
        <taxon>Pseudomonadota</taxon>
        <taxon>Betaproteobacteria</taxon>
        <taxon>Nitrosomonadales</taxon>
        <taxon>Nitrosomonadaceae</taxon>
        <taxon>Nitrosomonas</taxon>
    </lineage>
</organism>
<dbReference type="InterPro" id="IPR005835">
    <property type="entry name" value="NTP_transferase_dom"/>
</dbReference>
<protein>
    <submittedName>
        <fullName evidence="2">D-glycero-alpha-D-manno-heptose 1-phosphate guanylyltransferase</fullName>
    </submittedName>
</protein>
<dbReference type="EMBL" id="QICQ01000001">
    <property type="protein sequence ID" value="PXV84269.1"/>
    <property type="molecule type" value="Genomic_DNA"/>
</dbReference>
<evidence type="ECO:0000259" key="1">
    <source>
        <dbReference type="Pfam" id="PF00483"/>
    </source>
</evidence>
<gene>
    <name evidence="2" type="ORF">C8R14_101156</name>
</gene>
<dbReference type="InterPro" id="IPR029044">
    <property type="entry name" value="Nucleotide-diphossugar_trans"/>
</dbReference>
<proteinExistence type="predicted"/>
<evidence type="ECO:0000313" key="2">
    <source>
        <dbReference type="EMBL" id="PXV84269.1"/>
    </source>
</evidence>
<dbReference type="InterPro" id="IPR050486">
    <property type="entry name" value="Mannose-1P_guanyltransferase"/>
</dbReference>
<accession>A0ABX5MFV7</accession>
<sequence length="228" mass="24807">MEAIILAGGLGTRLRKVVADVPKPMAPIAGRPFLEILLDVLARKGFKRIILSVGFMAEKVSSYFGSLHAGMDLIYVMEDQPLGTGGGVRLSLEQVVSDHVFVFNGDTFLDLEIDQVEQQWQSRRHPIIVGRAVADTSRYGRLLVSDGVVQGFAGKDTAGPGLINAGCYVFKRQQLDDFPADQPFSLESDFLAPAVARGEFDVFVTAGKFIDIGVPEDFLRAQTELAGF</sequence>
<feature type="domain" description="Nucleotidyl transferase" evidence="1">
    <location>
        <begin position="3"/>
        <end position="225"/>
    </location>
</feature>
<dbReference type="GO" id="GO:0016779">
    <property type="term" value="F:nucleotidyltransferase activity"/>
    <property type="evidence" value="ECO:0007669"/>
    <property type="project" value="UniProtKB-KW"/>
</dbReference>
<keyword evidence="2" id="KW-0808">Transferase</keyword>
<comment type="caution">
    <text evidence="2">The sequence shown here is derived from an EMBL/GenBank/DDBJ whole genome shotgun (WGS) entry which is preliminary data.</text>
</comment>
<dbReference type="Proteomes" id="UP000247780">
    <property type="component" value="Unassembled WGS sequence"/>
</dbReference>
<keyword evidence="2" id="KW-0548">Nucleotidyltransferase</keyword>
<dbReference type="CDD" id="cd06915">
    <property type="entry name" value="NTP_transferase_WcbM_like"/>
    <property type="match status" value="1"/>
</dbReference>
<dbReference type="Gene3D" id="3.90.550.10">
    <property type="entry name" value="Spore Coat Polysaccharide Biosynthesis Protein SpsA, Chain A"/>
    <property type="match status" value="1"/>
</dbReference>
<dbReference type="PANTHER" id="PTHR22572">
    <property type="entry name" value="SUGAR-1-PHOSPHATE GUANYL TRANSFERASE"/>
    <property type="match status" value="1"/>
</dbReference>
<name>A0ABX5MFV7_9PROT</name>
<reference evidence="2 3" key="1">
    <citation type="submission" date="2018-04" db="EMBL/GenBank/DDBJ databases">
        <title>Active sludge and wastewater microbial communities from Klosterneuburg, Austria.</title>
        <authorList>
            <person name="Wagner M."/>
        </authorList>
    </citation>
    <scope>NUCLEOTIDE SEQUENCE [LARGE SCALE GENOMIC DNA]</scope>
    <source>
        <strain evidence="2 3">Nm 57</strain>
    </source>
</reference>
<keyword evidence="3" id="KW-1185">Reference proteome</keyword>
<dbReference type="SUPFAM" id="SSF53448">
    <property type="entry name" value="Nucleotide-diphospho-sugar transferases"/>
    <property type="match status" value="1"/>
</dbReference>